<dbReference type="RefSeq" id="XP_018297249.1">
    <property type="nucleotide sequence ID" value="XM_018430187.1"/>
</dbReference>
<name>A0A167Q7F2_PHYB8</name>
<dbReference type="Proteomes" id="UP000077315">
    <property type="component" value="Unassembled WGS sequence"/>
</dbReference>
<dbReference type="VEuPathDB" id="FungiDB:PHYBLDRAFT_139244"/>
<evidence type="ECO:0000313" key="2">
    <source>
        <dbReference type="Proteomes" id="UP000077315"/>
    </source>
</evidence>
<gene>
    <name evidence="1" type="ORF">PHYBLDRAFT_139244</name>
</gene>
<dbReference type="OrthoDB" id="2211252at2759"/>
<organism evidence="1 2">
    <name type="scientific">Phycomyces blakesleeanus (strain ATCC 8743b / DSM 1359 / FGSC 10004 / NBRC 33097 / NRRL 1555)</name>
    <dbReference type="NCBI Taxonomy" id="763407"/>
    <lineage>
        <taxon>Eukaryota</taxon>
        <taxon>Fungi</taxon>
        <taxon>Fungi incertae sedis</taxon>
        <taxon>Mucoromycota</taxon>
        <taxon>Mucoromycotina</taxon>
        <taxon>Mucoromycetes</taxon>
        <taxon>Mucorales</taxon>
        <taxon>Phycomycetaceae</taxon>
        <taxon>Phycomyces</taxon>
    </lineage>
</organism>
<dbReference type="GeneID" id="28991093"/>
<dbReference type="InParanoid" id="A0A167Q7F2"/>
<proteinExistence type="predicted"/>
<keyword evidence="2" id="KW-1185">Reference proteome</keyword>
<evidence type="ECO:0008006" key="3">
    <source>
        <dbReference type="Google" id="ProtNLM"/>
    </source>
</evidence>
<dbReference type="AlphaFoldDB" id="A0A167Q7F2"/>
<protein>
    <recommendedName>
        <fullName evidence="3">Homeodomain-like DNA binding domain-containing transcription factor</fullName>
    </recommendedName>
</protein>
<dbReference type="EMBL" id="KV440972">
    <property type="protein sequence ID" value="OAD79209.1"/>
    <property type="molecule type" value="Genomic_DNA"/>
</dbReference>
<accession>A0A167Q7F2</accession>
<evidence type="ECO:0000313" key="1">
    <source>
        <dbReference type="EMBL" id="OAD79209.1"/>
    </source>
</evidence>
<reference evidence="2" key="1">
    <citation type="submission" date="2015-06" db="EMBL/GenBank/DDBJ databases">
        <title>Expansion of signal transduction pathways in fungi by whole-genome duplication.</title>
        <authorList>
            <consortium name="DOE Joint Genome Institute"/>
            <person name="Corrochano L.M."/>
            <person name="Kuo A."/>
            <person name="Marcet-Houben M."/>
            <person name="Polaino S."/>
            <person name="Salamov A."/>
            <person name="Villalobos J.M."/>
            <person name="Alvarez M.I."/>
            <person name="Avalos J."/>
            <person name="Benito E.P."/>
            <person name="Benoit I."/>
            <person name="Burger G."/>
            <person name="Camino L.P."/>
            <person name="Canovas D."/>
            <person name="Cerda-Olmedo E."/>
            <person name="Cheng J.-F."/>
            <person name="Dominguez A."/>
            <person name="Elias M."/>
            <person name="Eslava A.P."/>
            <person name="Glaser F."/>
            <person name="Grimwood J."/>
            <person name="Gutierrez G."/>
            <person name="Heitman J."/>
            <person name="Henrissat B."/>
            <person name="Iturriaga E.A."/>
            <person name="Lang B.F."/>
            <person name="Lavin J.L."/>
            <person name="Lee S."/>
            <person name="Li W."/>
            <person name="Lindquist E."/>
            <person name="Lopez-Garcia S."/>
            <person name="Luque E.M."/>
            <person name="Marcos A.T."/>
            <person name="Martin J."/>
            <person name="McCluskey K."/>
            <person name="Medina H.R."/>
            <person name="Miralles-Duran A."/>
            <person name="Miyazaki A."/>
            <person name="Munoz-Torres E."/>
            <person name="Oguiza J.A."/>
            <person name="Ohm R."/>
            <person name="Olmedo M."/>
            <person name="Orejas M."/>
            <person name="Ortiz-Castellanos L."/>
            <person name="Pisabarro A.G."/>
            <person name="Rodriguez-Romero J."/>
            <person name="Ruiz-Herrera J."/>
            <person name="Ruiz-Vazquez R."/>
            <person name="Sanz C."/>
            <person name="Schackwitz W."/>
            <person name="Schmutz J."/>
            <person name="Shahriari M."/>
            <person name="Shelest E."/>
            <person name="Silva-Franco F."/>
            <person name="Soanes D."/>
            <person name="Syed K."/>
            <person name="Tagua V.G."/>
            <person name="Talbot N.J."/>
            <person name="Thon M."/>
            <person name="De vries R.P."/>
            <person name="Wiebenga A."/>
            <person name="Yadav J.S."/>
            <person name="Braun E.L."/>
            <person name="Baker S."/>
            <person name="Garre V."/>
            <person name="Horwitz B."/>
            <person name="Torres-Martinez S."/>
            <person name="Idnurm A."/>
            <person name="Herrera-Estrella A."/>
            <person name="Gabaldon T."/>
            <person name="Grigoriev I.V."/>
        </authorList>
    </citation>
    <scope>NUCLEOTIDE SEQUENCE [LARGE SCALE GENOMIC DNA]</scope>
    <source>
        <strain evidence="2">NRRL 1555(-)</strain>
    </source>
</reference>
<sequence>MNIQLLFEDGKGSVIDKYGRPEPMDYTIDEEQFRLETLSSPTQYFAQFPLESENKVEIMQMKKETKARQSEVFQTTTKQLGIHIRTAQKWSKQYEKDSDSIFEKHKNFYSRMHRLESFSRPRRTRLQPIDRNSDEKILGRLDLGSVAWSQKGTSAVVTAPKRRATTTILGAISAEGLIKCSLRFPQSSSNKKRKWGDGVEHMSKGTVTGYYVSFLKATMDEMGYYPHIKGHYLMKDSSYPYIKVHSQIRRISRLRLRLLVSLFSWTQLNRAISVSGKK</sequence>